<dbReference type="AlphaFoldDB" id="A0A3L8SAX1"/>
<dbReference type="Proteomes" id="UP000276834">
    <property type="component" value="Unassembled WGS sequence"/>
</dbReference>
<reference evidence="2 3" key="1">
    <citation type="journal article" date="2018" name="Proc. R. Soc. B">
        <title>A non-coding region near Follistatin controls head colour polymorphism in the Gouldian finch.</title>
        <authorList>
            <person name="Toomey M.B."/>
            <person name="Marques C.I."/>
            <person name="Andrade P."/>
            <person name="Araujo P.M."/>
            <person name="Sabatino S."/>
            <person name="Gazda M.A."/>
            <person name="Afonso S."/>
            <person name="Lopes R.J."/>
            <person name="Corbo J.C."/>
            <person name="Carneiro M."/>
        </authorList>
    </citation>
    <scope>NUCLEOTIDE SEQUENCE [LARGE SCALE GENOMIC DNA]</scope>
    <source>
        <strain evidence="2">Red01</strain>
        <tissue evidence="2">Muscle</tissue>
    </source>
</reference>
<keyword evidence="3" id="KW-1185">Reference proteome</keyword>
<feature type="compositionally biased region" description="Basic residues" evidence="1">
    <location>
        <begin position="33"/>
        <end position="42"/>
    </location>
</feature>
<evidence type="ECO:0000313" key="2">
    <source>
        <dbReference type="EMBL" id="RLV99193.1"/>
    </source>
</evidence>
<organism evidence="2 3">
    <name type="scientific">Chloebia gouldiae</name>
    <name type="common">Gouldian finch</name>
    <name type="synonym">Erythrura gouldiae</name>
    <dbReference type="NCBI Taxonomy" id="44316"/>
    <lineage>
        <taxon>Eukaryota</taxon>
        <taxon>Metazoa</taxon>
        <taxon>Chordata</taxon>
        <taxon>Craniata</taxon>
        <taxon>Vertebrata</taxon>
        <taxon>Euteleostomi</taxon>
        <taxon>Archelosauria</taxon>
        <taxon>Archosauria</taxon>
        <taxon>Dinosauria</taxon>
        <taxon>Saurischia</taxon>
        <taxon>Theropoda</taxon>
        <taxon>Coelurosauria</taxon>
        <taxon>Aves</taxon>
        <taxon>Neognathae</taxon>
        <taxon>Neoaves</taxon>
        <taxon>Telluraves</taxon>
        <taxon>Australaves</taxon>
        <taxon>Passeriformes</taxon>
        <taxon>Passeroidea</taxon>
        <taxon>Passeridae</taxon>
        <taxon>Chloebia</taxon>
    </lineage>
</organism>
<accession>A0A3L8SAX1</accession>
<evidence type="ECO:0000313" key="3">
    <source>
        <dbReference type="Proteomes" id="UP000276834"/>
    </source>
</evidence>
<comment type="caution">
    <text evidence="2">The sequence shown here is derived from an EMBL/GenBank/DDBJ whole genome shotgun (WGS) entry which is preliminary data.</text>
</comment>
<dbReference type="EMBL" id="QUSF01000033">
    <property type="protein sequence ID" value="RLV99193.1"/>
    <property type="molecule type" value="Genomic_DNA"/>
</dbReference>
<feature type="compositionally biased region" description="Low complexity" evidence="1">
    <location>
        <begin position="45"/>
        <end position="55"/>
    </location>
</feature>
<protein>
    <submittedName>
        <fullName evidence="2">Uncharacterized protein</fullName>
    </submittedName>
</protein>
<gene>
    <name evidence="2" type="ORF">DV515_00009989</name>
</gene>
<feature type="region of interest" description="Disordered" evidence="1">
    <location>
        <begin position="22"/>
        <end position="108"/>
    </location>
</feature>
<name>A0A3L8SAX1_CHLGU</name>
<sequence length="108" mass="11974">MELLWRERLSWQENGIGKEIWGRAQGQSSSVKKGTRRERRRSGERLALTLTARSSALEHRPAPLRSAASTEHIPASAPAETLRKQPVTATNPHHPAVLPQLRKGQALG</sequence>
<evidence type="ECO:0000256" key="1">
    <source>
        <dbReference type="SAM" id="MobiDB-lite"/>
    </source>
</evidence>
<proteinExistence type="predicted"/>